<keyword evidence="1" id="KW-0479">Metal-binding</keyword>
<evidence type="ECO:0000259" key="3">
    <source>
        <dbReference type="Pfam" id="PF00149"/>
    </source>
</evidence>
<dbReference type="GO" id="GO:0046872">
    <property type="term" value="F:metal ion binding"/>
    <property type="evidence" value="ECO:0007669"/>
    <property type="project" value="UniProtKB-KW"/>
</dbReference>
<dbReference type="Proteomes" id="UP000281498">
    <property type="component" value="Unassembled WGS sequence"/>
</dbReference>
<dbReference type="EMBL" id="PDOE01000001">
    <property type="protein sequence ID" value="RKL69260.1"/>
    <property type="molecule type" value="Genomic_DNA"/>
</dbReference>
<evidence type="ECO:0000313" key="5">
    <source>
        <dbReference type="Proteomes" id="UP000281498"/>
    </source>
</evidence>
<dbReference type="AlphaFoldDB" id="A0A3A9KF23"/>
<dbReference type="InterPro" id="IPR029052">
    <property type="entry name" value="Metallo-depent_PP-like"/>
</dbReference>
<dbReference type="Gene3D" id="3.60.21.10">
    <property type="match status" value="1"/>
</dbReference>
<dbReference type="Pfam" id="PF00149">
    <property type="entry name" value="Metallophos"/>
    <property type="match status" value="1"/>
</dbReference>
<comment type="caution">
    <text evidence="4">The sequence shown here is derived from an EMBL/GenBank/DDBJ whole genome shotgun (WGS) entry which is preliminary data.</text>
</comment>
<keyword evidence="2" id="KW-0378">Hydrolase</keyword>
<dbReference type="PANTHER" id="PTHR31302:SF31">
    <property type="entry name" value="PHOSPHODIESTERASE YAEI"/>
    <property type="match status" value="1"/>
</dbReference>
<protein>
    <submittedName>
        <fullName evidence="4">Phosphoesterase</fullName>
    </submittedName>
</protein>
<proteinExistence type="predicted"/>
<dbReference type="OrthoDB" id="9780884at2"/>
<gene>
    <name evidence="4" type="ORF">CR203_04325</name>
</gene>
<dbReference type="GO" id="GO:0016020">
    <property type="term" value="C:membrane"/>
    <property type="evidence" value="ECO:0007669"/>
    <property type="project" value="GOC"/>
</dbReference>
<evidence type="ECO:0000256" key="2">
    <source>
        <dbReference type="ARBA" id="ARBA00022801"/>
    </source>
</evidence>
<dbReference type="InterPro" id="IPR004843">
    <property type="entry name" value="Calcineurin-like_PHP"/>
</dbReference>
<evidence type="ECO:0000313" key="4">
    <source>
        <dbReference type="EMBL" id="RKL69260.1"/>
    </source>
</evidence>
<dbReference type="GO" id="GO:0009245">
    <property type="term" value="P:lipid A biosynthetic process"/>
    <property type="evidence" value="ECO:0007669"/>
    <property type="project" value="TreeGrafter"/>
</dbReference>
<dbReference type="PANTHER" id="PTHR31302">
    <property type="entry name" value="TRANSMEMBRANE PROTEIN WITH METALLOPHOSPHOESTERASE DOMAIN-RELATED"/>
    <property type="match status" value="1"/>
</dbReference>
<sequence length="290" mass="32937">MKGGPRLKTSRKKLVTIGAALTSIVCFSYEQNNRISSSEITIKSEKLPQSFDNFNIVQLSDLHNKSFRKNHSKLVKKVIHANPNIILFTGDLVDKRSYRPEISLILMKKLVKIAPVYYVTGNHEWATGHFHEFENSLINLGVHVLRNTYKELVVGDEIIHLLGIDDPSSLAEPIRERQSTGETLRTLFKEIDNKSSYKILLSHRPEFLSLYAQFDIDLIFSGHAHGGQFRFPVLGGLFAPHQGFLPRYTSGINIEKNSTLIVNRGLGNSLFPQRIFNRPEIIVTKLSVMR</sequence>
<organism evidence="4 5">
    <name type="scientific">Salipaludibacillus neizhouensis</name>
    <dbReference type="NCBI Taxonomy" id="885475"/>
    <lineage>
        <taxon>Bacteria</taxon>
        <taxon>Bacillati</taxon>
        <taxon>Bacillota</taxon>
        <taxon>Bacilli</taxon>
        <taxon>Bacillales</taxon>
        <taxon>Bacillaceae</taxon>
    </lineage>
</organism>
<dbReference type="SUPFAM" id="SSF56300">
    <property type="entry name" value="Metallo-dependent phosphatases"/>
    <property type="match status" value="1"/>
</dbReference>
<keyword evidence="5" id="KW-1185">Reference proteome</keyword>
<dbReference type="CDD" id="cd07385">
    <property type="entry name" value="MPP_YkuE_C"/>
    <property type="match status" value="1"/>
</dbReference>
<name>A0A3A9KF23_9BACI</name>
<feature type="domain" description="Calcineurin-like phosphoesterase" evidence="3">
    <location>
        <begin position="55"/>
        <end position="226"/>
    </location>
</feature>
<reference evidence="4 5" key="1">
    <citation type="submission" date="2017-10" db="EMBL/GenBank/DDBJ databases">
        <title>Bacillus sp. nov., a halophilic bacterium isolated from a Keqin Lake.</title>
        <authorList>
            <person name="Wang H."/>
        </authorList>
    </citation>
    <scope>NUCLEOTIDE SEQUENCE [LARGE SCALE GENOMIC DNA]</scope>
    <source>
        <strain evidence="4 5">KCTC 13187</strain>
    </source>
</reference>
<dbReference type="GO" id="GO:0008758">
    <property type="term" value="F:UDP-2,3-diacylglucosamine hydrolase activity"/>
    <property type="evidence" value="ECO:0007669"/>
    <property type="project" value="TreeGrafter"/>
</dbReference>
<evidence type="ECO:0000256" key="1">
    <source>
        <dbReference type="ARBA" id="ARBA00022723"/>
    </source>
</evidence>
<dbReference type="InterPro" id="IPR051158">
    <property type="entry name" value="Metallophosphoesterase_sf"/>
</dbReference>
<accession>A0A3A9KF23</accession>